<dbReference type="PROSITE" id="PS00116">
    <property type="entry name" value="DNA_POLYMERASE_B"/>
    <property type="match status" value="1"/>
</dbReference>
<evidence type="ECO:0000256" key="19">
    <source>
        <dbReference type="ARBA" id="ARBA00049244"/>
    </source>
</evidence>
<reference evidence="25 26" key="1">
    <citation type="journal article" date="2024" name="Nat. Commun.">
        <title>Phylogenomics reveals the evolutionary origins of lichenization in chlorophyte algae.</title>
        <authorList>
            <person name="Puginier C."/>
            <person name="Libourel C."/>
            <person name="Otte J."/>
            <person name="Skaloud P."/>
            <person name="Haon M."/>
            <person name="Grisel S."/>
            <person name="Petersen M."/>
            <person name="Berrin J.G."/>
            <person name="Delaux P.M."/>
            <person name="Dal Grande F."/>
            <person name="Keller J."/>
        </authorList>
    </citation>
    <scope>NUCLEOTIDE SEQUENCE [LARGE SCALE GENOMIC DNA]</scope>
    <source>
        <strain evidence="25 26">SAG 2036</strain>
    </source>
</reference>
<sequence length="1100" mass="123552">MDSNKRRRPPAPPGGPSKRQQTAPNAREDELIAEAEAADAEAAGIELPVDNDDEDIRQEVDADFELDLGEAGRNWERPPIPILRPSQNSIIFQQLETDYAISPPNRNVHPTELVEVPVIRMFGCTEQGNSVCIFVHGFEPYFFIEAPPGFGPDDCEPLKSLLNAKLSDLVKGRESRLCTSVRMEQRQTVLHYQREKARTFLRIGVATPNLVTKCRGILEQGIALPWLSYHQAFATYESHVLFVMRFMIDCDIVGGGWVELPAGSYALTAHQARTSHCQLEAHVHYARLVSHAPEGDWVKVAPFRILSVDIECAGRKGHFPEADKDPVIQIASLVTVQGQTAPAVRNIMTLDQCAPIVGAEVMSFRTEQQLLKRWRDLVIETDPDVIIGYNIQNFDLPYLIKRAETLKVTEFPYWGRIQKQRLKIRDAQFSSKAHGTHDYKDITIDGRVQLDVLTAIQRDHKLSSYSLNAVSSHFLNEQKEDVHHSKITELQRGTDESRRRLAVYCLKDAYLPQRLVDKLMIMINQIEMARVTGVPMSFLLTRGQSIKVFCMILKKARQRKMLIPNIKMSGGANPAADGVGYEGATVLDAKQGFYRTPVATLDFASLYPSIMMAHNICYSTLLPQQRQREVPPEEVLRSPSGDMFVKAHTSKGILPEILEELLSARKRAKADLKVATDGFLRAVLDGRQLALKLSANSVYGFTGATVGKMPCLEISASVTAFGRQMIEHTKKMVTEKYNKANGYDADCEVIYGDTDSVMVNFRIEENAKAMALGREAAEYVSATFVKPIKLEFEKVYSPYLLISKKRYAGLLWTNPDKWDKMDTKGIETVRRDNCLLVRNVVTTSLEKILIDKDLEGAQAYVRATISDLLMNRMDLSLLVITKGLTKGAGPEGYKVRAAHVELAEKMRKRDPATAPTVGDRVPYVIIKGAKGMKAFEKAEDPIWALEHHLPIDCQHYLDHHLEKPLLRIFDPIMKNSRELLTGEHTRSITLTTPSLNSGIMKFAKVRLSCLGCKSPLEDGETSLCKHCQGKEGEVYLRSLAAVDSLESAFAQLWTQCQRCQGSLQQDVICTSKDCPIFYRRTKARKDLNEAHATLARFPDW</sequence>
<comment type="cofactor">
    <cofactor evidence="1 20">
        <name>[4Fe-4S] cluster</name>
        <dbReference type="ChEBI" id="CHEBI:49883"/>
    </cofactor>
</comment>
<evidence type="ECO:0000259" key="24">
    <source>
        <dbReference type="Pfam" id="PF14260"/>
    </source>
</evidence>
<keyword evidence="6 20" id="KW-0548">Nucleotidyltransferase</keyword>
<dbReference type="Gene3D" id="1.10.132.60">
    <property type="entry name" value="DNA polymerase family B, C-terminal domain"/>
    <property type="match status" value="1"/>
</dbReference>
<comment type="subcellular location">
    <subcellularLocation>
        <location evidence="2 20">Nucleus</location>
    </subcellularLocation>
</comment>
<dbReference type="CDD" id="cd05777">
    <property type="entry name" value="DNA_polB_delta_exo"/>
    <property type="match status" value="1"/>
</dbReference>
<evidence type="ECO:0000256" key="10">
    <source>
        <dbReference type="ARBA" id="ARBA00022771"/>
    </source>
</evidence>
<dbReference type="InterPro" id="IPR006172">
    <property type="entry name" value="DNA-dir_DNA_pol_B"/>
</dbReference>
<comment type="caution">
    <text evidence="25">The sequence shown here is derived from an EMBL/GenBank/DDBJ whole genome shotgun (WGS) entry which is preliminary data.</text>
</comment>
<keyword evidence="8" id="KW-0540">Nuclease</keyword>
<comment type="similarity">
    <text evidence="3 20">Belongs to the DNA polymerase type-B family.</text>
</comment>
<dbReference type="Gene3D" id="3.30.420.10">
    <property type="entry name" value="Ribonuclease H-like superfamily/Ribonuclease H"/>
    <property type="match status" value="1"/>
</dbReference>
<dbReference type="InterPro" id="IPR017964">
    <property type="entry name" value="DNA-dir_DNA_pol_B_CS"/>
</dbReference>
<keyword evidence="17 20" id="KW-0238">DNA-binding</keyword>
<keyword evidence="10 20" id="KW-0863">Zinc-finger</keyword>
<organism evidence="25 26">
    <name type="scientific">Symbiochloris irregularis</name>
    <dbReference type="NCBI Taxonomy" id="706552"/>
    <lineage>
        <taxon>Eukaryota</taxon>
        <taxon>Viridiplantae</taxon>
        <taxon>Chlorophyta</taxon>
        <taxon>core chlorophytes</taxon>
        <taxon>Trebouxiophyceae</taxon>
        <taxon>Trebouxiales</taxon>
        <taxon>Trebouxiaceae</taxon>
        <taxon>Symbiochloris</taxon>
    </lineage>
</organism>
<dbReference type="FunFam" id="1.10.287.690:FF:000001">
    <property type="entry name" value="DNA polymerase"/>
    <property type="match status" value="1"/>
</dbReference>
<evidence type="ECO:0000256" key="11">
    <source>
        <dbReference type="ARBA" id="ARBA00022801"/>
    </source>
</evidence>
<accession>A0AAW1PNW9</accession>
<keyword evidence="4 20" id="KW-0004">4Fe-4S</keyword>
<dbReference type="InterPro" id="IPR043502">
    <property type="entry name" value="DNA/RNA_pol_sf"/>
</dbReference>
<keyword evidence="16 20" id="KW-0411">Iron-sulfur</keyword>
<evidence type="ECO:0000256" key="16">
    <source>
        <dbReference type="ARBA" id="ARBA00023014"/>
    </source>
</evidence>
<comment type="catalytic activity">
    <reaction evidence="19 20">
        <text>DNA(n) + a 2'-deoxyribonucleoside 5'-triphosphate = DNA(n+1) + diphosphate</text>
        <dbReference type="Rhea" id="RHEA:22508"/>
        <dbReference type="Rhea" id="RHEA-COMP:17339"/>
        <dbReference type="Rhea" id="RHEA-COMP:17340"/>
        <dbReference type="ChEBI" id="CHEBI:33019"/>
        <dbReference type="ChEBI" id="CHEBI:61560"/>
        <dbReference type="ChEBI" id="CHEBI:173112"/>
        <dbReference type="EC" id="2.7.7.7"/>
    </reaction>
</comment>
<dbReference type="GO" id="GO:0043625">
    <property type="term" value="C:delta DNA polymerase complex"/>
    <property type="evidence" value="ECO:0007669"/>
    <property type="project" value="TreeGrafter"/>
</dbReference>
<dbReference type="GO" id="GO:0051539">
    <property type="term" value="F:4 iron, 4 sulfur cluster binding"/>
    <property type="evidence" value="ECO:0007669"/>
    <property type="project" value="UniProtKB-KW"/>
</dbReference>
<dbReference type="Gene3D" id="3.30.342.10">
    <property type="entry name" value="DNA Polymerase, chain B, domain 1"/>
    <property type="match status" value="1"/>
</dbReference>
<proteinExistence type="inferred from homology"/>
<dbReference type="InterPro" id="IPR006134">
    <property type="entry name" value="DNA-dir_DNA_pol_B_multi_dom"/>
</dbReference>
<dbReference type="EC" id="2.7.7.7" evidence="20"/>
<dbReference type="Gene3D" id="1.10.287.690">
    <property type="entry name" value="Helix hairpin bin"/>
    <property type="match status" value="1"/>
</dbReference>
<evidence type="ECO:0000256" key="3">
    <source>
        <dbReference type="ARBA" id="ARBA00005755"/>
    </source>
</evidence>
<feature type="domain" description="DNA-directed DNA polymerase family B exonuclease" evidence="23">
    <location>
        <begin position="234"/>
        <end position="470"/>
    </location>
</feature>
<dbReference type="GO" id="GO:0008296">
    <property type="term" value="F:3'-5'-DNA exonuclease activity"/>
    <property type="evidence" value="ECO:0007669"/>
    <property type="project" value="TreeGrafter"/>
</dbReference>
<dbReference type="Proteomes" id="UP001465755">
    <property type="component" value="Unassembled WGS sequence"/>
</dbReference>
<evidence type="ECO:0000256" key="12">
    <source>
        <dbReference type="ARBA" id="ARBA00022833"/>
    </source>
</evidence>
<evidence type="ECO:0000256" key="14">
    <source>
        <dbReference type="ARBA" id="ARBA00022932"/>
    </source>
</evidence>
<dbReference type="InterPro" id="IPR042087">
    <property type="entry name" value="DNA_pol_B_thumb"/>
</dbReference>
<dbReference type="GO" id="GO:0008270">
    <property type="term" value="F:zinc ion binding"/>
    <property type="evidence" value="ECO:0007669"/>
    <property type="project" value="UniProtKB-KW"/>
</dbReference>
<dbReference type="Pfam" id="PF03104">
    <property type="entry name" value="DNA_pol_B_exo1"/>
    <property type="match status" value="1"/>
</dbReference>
<evidence type="ECO:0000256" key="6">
    <source>
        <dbReference type="ARBA" id="ARBA00022695"/>
    </source>
</evidence>
<keyword evidence="18 20" id="KW-0539">Nucleus</keyword>
<keyword evidence="5 20" id="KW-0808">Transferase</keyword>
<evidence type="ECO:0000256" key="20">
    <source>
        <dbReference type="RuleBase" id="RU000442"/>
    </source>
</evidence>
<name>A0AAW1PNW9_9CHLO</name>
<dbReference type="InterPro" id="IPR012337">
    <property type="entry name" value="RNaseH-like_sf"/>
</dbReference>
<evidence type="ECO:0000256" key="7">
    <source>
        <dbReference type="ARBA" id="ARBA00022705"/>
    </source>
</evidence>
<dbReference type="InterPro" id="IPR006133">
    <property type="entry name" value="DNA-dir_DNA_pol_B_exonuc"/>
</dbReference>
<dbReference type="GO" id="GO:0003887">
    <property type="term" value="F:DNA-directed DNA polymerase activity"/>
    <property type="evidence" value="ECO:0007669"/>
    <property type="project" value="UniProtKB-KW"/>
</dbReference>
<keyword evidence="15 20" id="KW-0408">Iron</keyword>
<keyword evidence="13" id="KW-0269">Exonuclease</keyword>
<feature type="domain" description="C4-type zinc-finger of DNA polymerase delta" evidence="24">
    <location>
        <begin position="1009"/>
        <end position="1080"/>
    </location>
</feature>
<protein>
    <recommendedName>
        <fullName evidence="20">DNA polymerase</fullName>
        <ecNumber evidence="20">2.7.7.7</ecNumber>
    </recommendedName>
</protein>
<evidence type="ECO:0000259" key="23">
    <source>
        <dbReference type="Pfam" id="PF03104"/>
    </source>
</evidence>
<dbReference type="Pfam" id="PF00136">
    <property type="entry name" value="DNA_pol_B"/>
    <property type="match status" value="1"/>
</dbReference>
<evidence type="ECO:0000256" key="9">
    <source>
        <dbReference type="ARBA" id="ARBA00022723"/>
    </source>
</evidence>
<evidence type="ECO:0000256" key="21">
    <source>
        <dbReference type="SAM" id="MobiDB-lite"/>
    </source>
</evidence>
<keyword evidence="26" id="KW-1185">Reference proteome</keyword>
<dbReference type="InterPro" id="IPR023211">
    <property type="entry name" value="DNA_pol_palm_dom_sf"/>
</dbReference>
<evidence type="ECO:0000256" key="13">
    <source>
        <dbReference type="ARBA" id="ARBA00022839"/>
    </source>
</evidence>
<dbReference type="PRINTS" id="PR00106">
    <property type="entry name" value="DNAPOLB"/>
</dbReference>
<keyword evidence="9 20" id="KW-0479">Metal-binding</keyword>
<keyword evidence="12 20" id="KW-0862">Zinc</keyword>
<evidence type="ECO:0000259" key="22">
    <source>
        <dbReference type="Pfam" id="PF00136"/>
    </source>
</evidence>
<gene>
    <name evidence="25" type="ORF">WJX73_007501</name>
</gene>
<dbReference type="GO" id="GO:0006287">
    <property type="term" value="P:base-excision repair, gap-filling"/>
    <property type="evidence" value="ECO:0007669"/>
    <property type="project" value="TreeGrafter"/>
</dbReference>
<evidence type="ECO:0000256" key="8">
    <source>
        <dbReference type="ARBA" id="ARBA00022722"/>
    </source>
</evidence>
<dbReference type="CDD" id="cd05533">
    <property type="entry name" value="POLBc_delta"/>
    <property type="match status" value="1"/>
</dbReference>
<dbReference type="Gene3D" id="3.90.1600.10">
    <property type="entry name" value="Palm domain of DNA polymerase"/>
    <property type="match status" value="1"/>
</dbReference>
<dbReference type="FunFam" id="1.10.132.60:FF:000001">
    <property type="entry name" value="DNA polymerase"/>
    <property type="match status" value="1"/>
</dbReference>
<dbReference type="AlphaFoldDB" id="A0AAW1PNW9"/>
<keyword evidence="11" id="KW-0378">Hydrolase</keyword>
<dbReference type="Pfam" id="PF14260">
    <property type="entry name" value="zf-C4pol"/>
    <property type="match status" value="1"/>
</dbReference>
<dbReference type="GO" id="GO:0000166">
    <property type="term" value="F:nucleotide binding"/>
    <property type="evidence" value="ECO:0007669"/>
    <property type="project" value="InterPro"/>
</dbReference>
<evidence type="ECO:0000313" key="25">
    <source>
        <dbReference type="EMBL" id="KAK9811161.1"/>
    </source>
</evidence>
<dbReference type="GO" id="GO:0045004">
    <property type="term" value="P:DNA replication proofreading"/>
    <property type="evidence" value="ECO:0007669"/>
    <property type="project" value="TreeGrafter"/>
</dbReference>
<dbReference type="GO" id="GO:0003677">
    <property type="term" value="F:DNA binding"/>
    <property type="evidence" value="ECO:0007669"/>
    <property type="project" value="UniProtKB-KW"/>
</dbReference>
<dbReference type="NCBIfam" id="TIGR00592">
    <property type="entry name" value="pol2"/>
    <property type="match status" value="1"/>
</dbReference>
<evidence type="ECO:0000256" key="2">
    <source>
        <dbReference type="ARBA" id="ARBA00004123"/>
    </source>
</evidence>
<dbReference type="InterPro" id="IPR036397">
    <property type="entry name" value="RNaseH_sf"/>
</dbReference>
<dbReference type="PANTHER" id="PTHR10322:SF23">
    <property type="entry name" value="DNA POLYMERASE DELTA CATALYTIC SUBUNIT"/>
    <property type="match status" value="1"/>
</dbReference>
<dbReference type="SUPFAM" id="SSF53098">
    <property type="entry name" value="Ribonuclease H-like"/>
    <property type="match status" value="1"/>
</dbReference>
<evidence type="ECO:0000256" key="4">
    <source>
        <dbReference type="ARBA" id="ARBA00022485"/>
    </source>
</evidence>
<dbReference type="FunFam" id="3.30.420.10:FF:000004">
    <property type="entry name" value="DNA polymerase"/>
    <property type="match status" value="1"/>
</dbReference>
<dbReference type="EMBL" id="JALJOQ010000011">
    <property type="protein sequence ID" value="KAK9811161.1"/>
    <property type="molecule type" value="Genomic_DNA"/>
</dbReference>
<dbReference type="InterPro" id="IPR025687">
    <property type="entry name" value="Znf-C4pol"/>
</dbReference>
<dbReference type="SMART" id="SM00486">
    <property type="entry name" value="POLBc"/>
    <property type="match status" value="1"/>
</dbReference>
<keyword evidence="7 20" id="KW-0235">DNA replication</keyword>
<dbReference type="InterPro" id="IPR050240">
    <property type="entry name" value="DNA_pol_type-B"/>
</dbReference>
<evidence type="ECO:0000256" key="17">
    <source>
        <dbReference type="ARBA" id="ARBA00023125"/>
    </source>
</evidence>
<evidence type="ECO:0000256" key="15">
    <source>
        <dbReference type="ARBA" id="ARBA00023004"/>
    </source>
</evidence>
<feature type="domain" description="DNA-directed DNA polymerase family B multifunctional" evidence="22">
    <location>
        <begin position="534"/>
        <end position="972"/>
    </location>
</feature>
<dbReference type="SUPFAM" id="SSF56672">
    <property type="entry name" value="DNA/RNA polymerases"/>
    <property type="match status" value="1"/>
</dbReference>
<dbReference type="GO" id="GO:0006297">
    <property type="term" value="P:nucleotide-excision repair, DNA gap filling"/>
    <property type="evidence" value="ECO:0007669"/>
    <property type="project" value="TreeGrafter"/>
</dbReference>
<feature type="region of interest" description="Disordered" evidence="21">
    <location>
        <begin position="1"/>
        <end position="51"/>
    </location>
</feature>
<evidence type="ECO:0000256" key="18">
    <source>
        <dbReference type="ARBA" id="ARBA00023242"/>
    </source>
</evidence>
<evidence type="ECO:0000256" key="5">
    <source>
        <dbReference type="ARBA" id="ARBA00022679"/>
    </source>
</evidence>
<keyword evidence="14 20" id="KW-0239">DNA-directed DNA polymerase</keyword>
<evidence type="ECO:0000256" key="1">
    <source>
        <dbReference type="ARBA" id="ARBA00001966"/>
    </source>
</evidence>
<evidence type="ECO:0000313" key="26">
    <source>
        <dbReference type="Proteomes" id="UP001465755"/>
    </source>
</evidence>
<dbReference type="PANTHER" id="PTHR10322">
    <property type="entry name" value="DNA POLYMERASE CATALYTIC SUBUNIT"/>
    <property type="match status" value="1"/>
</dbReference>